<dbReference type="InterPro" id="IPR036388">
    <property type="entry name" value="WH-like_DNA-bd_sf"/>
</dbReference>
<geneLocation type="plasmid" evidence="3">
    <name>pkna01</name>
</geneLocation>
<dbReference type="KEGG" id="kna:B0W47_16795"/>
<evidence type="ECO:0000313" key="2">
    <source>
        <dbReference type="EMBL" id="PYD66304.1"/>
    </source>
</evidence>
<dbReference type="InterPro" id="IPR036390">
    <property type="entry name" value="WH_DNA-bd_sf"/>
</dbReference>
<reference evidence="2 4" key="2">
    <citation type="submission" date="2017-06" db="EMBL/GenBank/DDBJ databases">
        <title>A draft genome sequence of Komagataeibacter nataicola LMG 1536.</title>
        <authorList>
            <person name="Skraban J."/>
            <person name="Cleenwerck I."/>
            <person name="Vandamme P."/>
            <person name="Trcek J."/>
        </authorList>
    </citation>
    <scope>NUCLEOTIDE SEQUENCE [LARGE SCALE GENOMIC DNA]</scope>
    <source>
        <strain evidence="2 4">LMG 1536</strain>
    </source>
</reference>
<protein>
    <submittedName>
        <fullName evidence="1">Transcriptional regulator</fullName>
    </submittedName>
</protein>
<name>A0A9N7CK46_9PROT</name>
<gene>
    <name evidence="1" type="ORF">B0W47_16795</name>
    <name evidence="2" type="ORF">CDI09_09150</name>
</gene>
<evidence type="ECO:0000313" key="3">
    <source>
        <dbReference type="Proteomes" id="UP000189683"/>
    </source>
</evidence>
<reference evidence="1 3" key="1">
    <citation type="submission" date="2017-02" db="EMBL/GenBank/DDBJ databases">
        <title>zhang.</title>
        <authorList>
            <person name="Zhang H."/>
        </authorList>
    </citation>
    <scope>NUCLEOTIDE SEQUENCE [LARGE SCALE GENOMIC DNA]</scope>
    <source>
        <strain evidence="1 3">RZS01</strain>
        <plasmid evidence="1">pKNA01</plasmid>
        <plasmid evidence="3">pkna01</plasmid>
    </source>
</reference>
<accession>A0A9N7CK46</accession>
<dbReference type="AlphaFoldDB" id="A0A9N7CK46"/>
<geneLocation type="plasmid" evidence="1">
    <name>pKNA01</name>
</geneLocation>
<dbReference type="OrthoDB" id="7471569at2"/>
<dbReference type="Proteomes" id="UP000247512">
    <property type="component" value="Unassembled WGS sequence"/>
</dbReference>
<proteinExistence type="predicted"/>
<dbReference type="RefSeq" id="WP_078528453.1">
    <property type="nucleotide sequence ID" value="NZ_CP019876.1"/>
</dbReference>
<keyword evidence="1" id="KW-0614">Plasmid</keyword>
<evidence type="ECO:0000313" key="1">
    <source>
        <dbReference type="EMBL" id="AQU89255.1"/>
    </source>
</evidence>
<dbReference type="EMBL" id="CP019876">
    <property type="protein sequence ID" value="AQU89255.1"/>
    <property type="molecule type" value="Genomic_DNA"/>
</dbReference>
<dbReference type="EMBL" id="NIRT01000013">
    <property type="protein sequence ID" value="PYD66304.1"/>
    <property type="molecule type" value="Genomic_DNA"/>
</dbReference>
<dbReference type="Pfam" id="PF25212">
    <property type="entry name" value="HVO_A0114"/>
    <property type="match status" value="1"/>
</dbReference>
<dbReference type="Gene3D" id="1.10.10.10">
    <property type="entry name" value="Winged helix-like DNA-binding domain superfamily/Winged helix DNA-binding domain"/>
    <property type="match status" value="1"/>
</dbReference>
<dbReference type="SUPFAM" id="SSF46785">
    <property type="entry name" value="Winged helix' DNA-binding domain"/>
    <property type="match status" value="1"/>
</dbReference>
<keyword evidence="4" id="KW-1185">Reference proteome</keyword>
<organism evidence="1 3">
    <name type="scientific">Komagataeibacter nataicola</name>
    <dbReference type="NCBI Taxonomy" id="265960"/>
    <lineage>
        <taxon>Bacteria</taxon>
        <taxon>Pseudomonadati</taxon>
        <taxon>Pseudomonadota</taxon>
        <taxon>Alphaproteobacteria</taxon>
        <taxon>Acetobacterales</taxon>
        <taxon>Acetobacteraceae</taxon>
        <taxon>Komagataeibacter</taxon>
    </lineage>
</organism>
<sequence>MKTVTLGISSLADTKRRALSALKGIQVGEFISFESMDLLWKVMTPKRMEIMEAMTSQGPMAIREVARRVNRDVKAVHTDIKSLISAGIINKTENGCIEFPYDEIHVDFTLKGKKAA</sequence>
<dbReference type="Proteomes" id="UP000189683">
    <property type="component" value="Plasmid pKNA01"/>
</dbReference>
<evidence type="ECO:0000313" key="4">
    <source>
        <dbReference type="Proteomes" id="UP000247512"/>
    </source>
</evidence>